<name>A0A916ZTX8_9FLAO</name>
<dbReference type="EMBL" id="BMGL01000007">
    <property type="protein sequence ID" value="GGE13751.1"/>
    <property type="molecule type" value="Genomic_DNA"/>
</dbReference>
<evidence type="ECO:0000256" key="3">
    <source>
        <dbReference type="ARBA" id="ARBA00012929"/>
    </source>
</evidence>
<evidence type="ECO:0000256" key="1">
    <source>
        <dbReference type="ARBA" id="ARBA00004781"/>
    </source>
</evidence>
<evidence type="ECO:0000313" key="8">
    <source>
        <dbReference type="EMBL" id="GGE13751.1"/>
    </source>
</evidence>
<dbReference type="GO" id="GO:0008831">
    <property type="term" value="F:dTDP-4-dehydrorhamnose reductase activity"/>
    <property type="evidence" value="ECO:0007669"/>
    <property type="project" value="UniProtKB-EC"/>
</dbReference>
<dbReference type="PANTHER" id="PTHR10491">
    <property type="entry name" value="DTDP-4-DEHYDRORHAMNOSE REDUCTASE"/>
    <property type="match status" value="1"/>
</dbReference>
<organism evidence="8 9">
    <name type="scientific">Psychroflexus salis</name>
    <dbReference type="NCBI Taxonomy" id="1526574"/>
    <lineage>
        <taxon>Bacteria</taxon>
        <taxon>Pseudomonadati</taxon>
        <taxon>Bacteroidota</taxon>
        <taxon>Flavobacteriia</taxon>
        <taxon>Flavobacteriales</taxon>
        <taxon>Flavobacteriaceae</taxon>
        <taxon>Psychroflexus</taxon>
    </lineage>
</organism>
<dbReference type="InterPro" id="IPR005913">
    <property type="entry name" value="dTDP_dehydrorham_reduct"/>
</dbReference>
<evidence type="ECO:0000256" key="2">
    <source>
        <dbReference type="ARBA" id="ARBA00010944"/>
    </source>
</evidence>
<dbReference type="Pfam" id="PF04321">
    <property type="entry name" value="RmlD_sub_bind"/>
    <property type="match status" value="1"/>
</dbReference>
<evidence type="ECO:0000313" key="9">
    <source>
        <dbReference type="Proteomes" id="UP000599688"/>
    </source>
</evidence>
<dbReference type="GO" id="GO:0019305">
    <property type="term" value="P:dTDP-rhamnose biosynthetic process"/>
    <property type="evidence" value="ECO:0007669"/>
    <property type="project" value="TreeGrafter"/>
</dbReference>
<reference evidence="8 9" key="1">
    <citation type="journal article" date="2014" name="Int. J. Syst. Evol. Microbiol.">
        <title>Complete genome sequence of Corynebacterium casei LMG S-19264T (=DSM 44701T), isolated from a smear-ripened cheese.</title>
        <authorList>
            <consortium name="US DOE Joint Genome Institute (JGI-PGF)"/>
            <person name="Walter F."/>
            <person name="Albersmeier A."/>
            <person name="Kalinowski J."/>
            <person name="Ruckert C."/>
        </authorList>
    </citation>
    <scope>NUCLEOTIDE SEQUENCE [LARGE SCALE GENOMIC DNA]</scope>
    <source>
        <strain evidence="8 9">CGMCC 1.12925</strain>
    </source>
</reference>
<dbReference type="SUPFAM" id="SSF51735">
    <property type="entry name" value="NAD(P)-binding Rossmann-fold domains"/>
    <property type="match status" value="1"/>
</dbReference>
<protein>
    <recommendedName>
        <fullName evidence="4 6">dTDP-4-dehydrorhamnose reductase</fullName>
        <ecNumber evidence="3 6">1.1.1.133</ecNumber>
    </recommendedName>
</protein>
<accession>A0A916ZTX8</accession>
<dbReference type="RefSeq" id="WP_188406104.1">
    <property type="nucleotide sequence ID" value="NZ_BMGL01000007.1"/>
</dbReference>
<gene>
    <name evidence="8" type="primary">rmlD</name>
    <name evidence="8" type="ORF">GCM10010831_13930</name>
</gene>
<dbReference type="Gene3D" id="3.90.25.10">
    <property type="entry name" value="UDP-galactose 4-epimerase, domain 1"/>
    <property type="match status" value="1"/>
</dbReference>
<evidence type="ECO:0000256" key="4">
    <source>
        <dbReference type="ARBA" id="ARBA00017099"/>
    </source>
</evidence>
<dbReference type="NCBIfam" id="TIGR01214">
    <property type="entry name" value="rmlD"/>
    <property type="match status" value="1"/>
</dbReference>
<comment type="function">
    <text evidence="6">Catalyzes the reduction of dTDP-6-deoxy-L-lyxo-4-hexulose to yield dTDP-L-rhamnose.</text>
</comment>
<comment type="similarity">
    <text evidence="2 6">Belongs to the dTDP-4-dehydrorhamnose reductase family.</text>
</comment>
<evidence type="ECO:0000256" key="6">
    <source>
        <dbReference type="RuleBase" id="RU364082"/>
    </source>
</evidence>
<dbReference type="AlphaFoldDB" id="A0A916ZTX8"/>
<keyword evidence="9" id="KW-1185">Reference proteome</keyword>
<keyword evidence="6" id="KW-0521">NADP</keyword>
<proteinExistence type="inferred from homology"/>
<dbReference type="Proteomes" id="UP000599688">
    <property type="component" value="Unassembled WGS sequence"/>
</dbReference>
<dbReference type="GO" id="GO:0005829">
    <property type="term" value="C:cytosol"/>
    <property type="evidence" value="ECO:0007669"/>
    <property type="project" value="TreeGrafter"/>
</dbReference>
<sequence length="284" mass="31801">MQEKIIVFGANGQLGQCLQEMAKHFSKYNFVFLSSKECNITQIENLVETFKKHQPQFVINAAAYTQVDLAEHEKEKAFAVNAEAVESIAKLCSEYEAKLVHISTDYVFNGAAKNPYKETDATDPINIYGASKLAGEEAIQKQLQAHYIIRTSWLYSQFGHNFYKSMCNKIGSGMELKITTDQVGCPTNANDLAKVILKIIAADNDAFGVYHFCNSGAATWFDFAQAIFKNANALDSVNLSSTDFYKTPAKRPAFSVMQTNKISSAFNYEIKEWEKSLLDLQQSL</sequence>
<dbReference type="EC" id="1.1.1.133" evidence="3 6"/>
<dbReference type="CDD" id="cd05254">
    <property type="entry name" value="dTDP_HR_like_SDR_e"/>
    <property type="match status" value="1"/>
</dbReference>
<dbReference type="PANTHER" id="PTHR10491:SF4">
    <property type="entry name" value="METHIONINE ADENOSYLTRANSFERASE 2 SUBUNIT BETA"/>
    <property type="match status" value="1"/>
</dbReference>
<comment type="caution">
    <text evidence="8">The sequence shown here is derived from an EMBL/GenBank/DDBJ whole genome shotgun (WGS) entry which is preliminary data.</text>
</comment>
<evidence type="ECO:0000259" key="7">
    <source>
        <dbReference type="Pfam" id="PF04321"/>
    </source>
</evidence>
<feature type="domain" description="RmlD-like substrate binding" evidence="7">
    <location>
        <begin position="4"/>
        <end position="280"/>
    </location>
</feature>
<dbReference type="Gene3D" id="3.40.50.720">
    <property type="entry name" value="NAD(P)-binding Rossmann-like Domain"/>
    <property type="match status" value="1"/>
</dbReference>
<comment type="catalytic activity">
    <reaction evidence="5">
        <text>dTDP-beta-L-rhamnose + NADP(+) = dTDP-4-dehydro-beta-L-rhamnose + NADPH + H(+)</text>
        <dbReference type="Rhea" id="RHEA:21796"/>
        <dbReference type="ChEBI" id="CHEBI:15378"/>
        <dbReference type="ChEBI" id="CHEBI:57510"/>
        <dbReference type="ChEBI" id="CHEBI:57783"/>
        <dbReference type="ChEBI" id="CHEBI:58349"/>
        <dbReference type="ChEBI" id="CHEBI:62830"/>
        <dbReference type="EC" id="1.1.1.133"/>
    </reaction>
</comment>
<keyword evidence="6" id="KW-0560">Oxidoreductase</keyword>
<comment type="pathway">
    <text evidence="1 6">Carbohydrate biosynthesis; dTDP-L-rhamnose biosynthesis.</text>
</comment>
<dbReference type="InterPro" id="IPR036291">
    <property type="entry name" value="NAD(P)-bd_dom_sf"/>
</dbReference>
<evidence type="ECO:0000256" key="5">
    <source>
        <dbReference type="ARBA" id="ARBA00048200"/>
    </source>
</evidence>
<dbReference type="InterPro" id="IPR029903">
    <property type="entry name" value="RmlD-like-bd"/>
</dbReference>